<dbReference type="Proteomes" id="UP001148629">
    <property type="component" value="Unassembled WGS sequence"/>
</dbReference>
<organism evidence="1 2">
    <name type="scientific">Fusarium decemcellulare</name>
    <dbReference type="NCBI Taxonomy" id="57161"/>
    <lineage>
        <taxon>Eukaryota</taxon>
        <taxon>Fungi</taxon>
        <taxon>Dikarya</taxon>
        <taxon>Ascomycota</taxon>
        <taxon>Pezizomycotina</taxon>
        <taxon>Sordariomycetes</taxon>
        <taxon>Hypocreomycetidae</taxon>
        <taxon>Hypocreales</taxon>
        <taxon>Nectriaceae</taxon>
        <taxon>Fusarium</taxon>
        <taxon>Fusarium decemcellulare species complex</taxon>
    </lineage>
</organism>
<reference evidence="1" key="1">
    <citation type="submission" date="2022-08" db="EMBL/GenBank/DDBJ databases">
        <title>Genome Sequence of Fusarium decemcellulare.</title>
        <authorList>
            <person name="Buettner E."/>
        </authorList>
    </citation>
    <scope>NUCLEOTIDE SEQUENCE</scope>
    <source>
        <strain evidence="1">Babe19</strain>
    </source>
</reference>
<gene>
    <name evidence="1" type="ORF">NM208_g10054</name>
</gene>
<protein>
    <submittedName>
        <fullName evidence="1">Uncharacterized protein</fullName>
    </submittedName>
</protein>
<keyword evidence="2" id="KW-1185">Reference proteome</keyword>
<proteinExistence type="predicted"/>
<evidence type="ECO:0000313" key="2">
    <source>
        <dbReference type="Proteomes" id="UP001148629"/>
    </source>
</evidence>
<dbReference type="EMBL" id="JANRMS010001368">
    <property type="protein sequence ID" value="KAJ3528773.1"/>
    <property type="molecule type" value="Genomic_DNA"/>
</dbReference>
<name>A0ACC1RZ99_9HYPO</name>
<accession>A0ACC1RZ99</accession>
<comment type="caution">
    <text evidence="1">The sequence shown here is derived from an EMBL/GenBank/DDBJ whole genome shotgun (WGS) entry which is preliminary data.</text>
</comment>
<sequence length="162" mass="17966">MRWSLDQTDMRRELRSTELVEPTIASDVFHVTTHRTRHCAQRNKTAASASPVSIIRGVAFLLSDAVDVCEKRLAPATQGQGHSGFPAKVAVASWAGQGPSLAPVEREPKKEQKKKGKDEHTCIRAEDRRMLESRGGRIYGRDPAAAESCEWSRKRSRCVGRG</sequence>
<evidence type="ECO:0000313" key="1">
    <source>
        <dbReference type="EMBL" id="KAJ3528773.1"/>
    </source>
</evidence>